<evidence type="ECO:0000313" key="3">
    <source>
        <dbReference type="Proteomes" id="UP000077266"/>
    </source>
</evidence>
<dbReference type="Pfam" id="PF00651">
    <property type="entry name" value="BTB"/>
    <property type="match status" value="1"/>
</dbReference>
<dbReference type="InterPro" id="IPR011333">
    <property type="entry name" value="SKP1/BTB/POZ_sf"/>
</dbReference>
<sequence length="289" mass="32053">MNATVASSSPDTYHPAFNSEGDVVLVTSDSIRFRITSPVLRTASGFFRTMFDSAHPDPGTPLGEPSVISVDEDAHTMTVLLKVASGMRVDFFKTLPNIEDMERVMFAGEKYDMPAVMEAMELMMYTPTAKSRPLHRYALASRYGWSDICADAAIDTLDLEIDFHDVPAMDLEHFNRLLRLRSRRVAAMSAALNDKNGRFKGGNRGTCAPDGTHTLAQPTAWEVMKRYILYEMTIRPSGSSIDFADPCCVAVATAVCPKCPAATRPYLFAWEVTRRNIERILASLPKDLV</sequence>
<protein>
    <recommendedName>
        <fullName evidence="1">BTB domain-containing protein</fullName>
    </recommendedName>
</protein>
<evidence type="ECO:0000259" key="1">
    <source>
        <dbReference type="PROSITE" id="PS50097"/>
    </source>
</evidence>
<organism evidence="2 3">
    <name type="scientific">Exidia glandulosa HHB12029</name>
    <dbReference type="NCBI Taxonomy" id="1314781"/>
    <lineage>
        <taxon>Eukaryota</taxon>
        <taxon>Fungi</taxon>
        <taxon>Dikarya</taxon>
        <taxon>Basidiomycota</taxon>
        <taxon>Agaricomycotina</taxon>
        <taxon>Agaricomycetes</taxon>
        <taxon>Auriculariales</taxon>
        <taxon>Exidiaceae</taxon>
        <taxon>Exidia</taxon>
    </lineage>
</organism>
<reference evidence="2 3" key="1">
    <citation type="journal article" date="2016" name="Mol. Biol. Evol.">
        <title>Comparative Genomics of Early-Diverging Mushroom-Forming Fungi Provides Insights into the Origins of Lignocellulose Decay Capabilities.</title>
        <authorList>
            <person name="Nagy L.G."/>
            <person name="Riley R."/>
            <person name="Tritt A."/>
            <person name="Adam C."/>
            <person name="Daum C."/>
            <person name="Floudas D."/>
            <person name="Sun H."/>
            <person name="Yadav J.S."/>
            <person name="Pangilinan J."/>
            <person name="Larsson K.H."/>
            <person name="Matsuura K."/>
            <person name="Barry K."/>
            <person name="Labutti K."/>
            <person name="Kuo R."/>
            <person name="Ohm R.A."/>
            <person name="Bhattacharya S.S."/>
            <person name="Shirouzu T."/>
            <person name="Yoshinaga Y."/>
            <person name="Martin F.M."/>
            <person name="Grigoriev I.V."/>
            <person name="Hibbett D.S."/>
        </authorList>
    </citation>
    <scope>NUCLEOTIDE SEQUENCE [LARGE SCALE GENOMIC DNA]</scope>
    <source>
        <strain evidence="2 3">HHB12029</strain>
    </source>
</reference>
<dbReference type="EMBL" id="KV425884">
    <property type="protein sequence ID" value="KZW03253.1"/>
    <property type="molecule type" value="Genomic_DNA"/>
</dbReference>
<dbReference type="OrthoDB" id="3164835at2759"/>
<dbReference type="AlphaFoldDB" id="A0A165Q8S9"/>
<dbReference type="SMART" id="SM00225">
    <property type="entry name" value="BTB"/>
    <property type="match status" value="1"/>
</dbReference>
<dbReference type="PROSITE" id="PS50097">
    <property type="entry name" value="BTB"/>
    <property type="match status" value="1"/>
</dbReference>
<dbReference type="InterPro" id="IPR000210">
    <property type="entry name" value="BTB/POZ_dom"/>
</dbReference>
<proteinExistence type="predicted"/>
<gene>
    <name evidence="2" type="ORF">EXIGLDRAFT_725708</name>
</gene>
<dbReference type="SUPFAM" id="SSF54695">
    <property type="entry name" value="POZ domain"/>
    <property type="match status" value="1"/>
</dbReference>
<dbReference type="STRING" id="1314781.A0A165Q8S9"/>
<dbReference type="Proteomes" id="UP000077266">
    <property type="component" value="Unassembled WGS sequence"/>
</dbReference>
<dbReference type="InParanoid" id="A0A165Q8S9"/>
<feature type="domain" description="BTB" evidence="1">
    <location>
        <begin position="21"/>
        <end position="93"/>
    </location>
</feature>
<dbReference type="Gene3D" id="3.30.710.10">
    <property type="entry name" value="Potassium Channel Kv1.1, Chain A"/>
    <property type="match status" value="1"/>
</dbReference>
<keyword evidence="3" id="KW-1185">Reference proteome</keyword>
<name>A0A165Q8S9_EXIGL</name>
<accession>A0A165Q8S9</accession>
<evidence type="ECO:0000313" key="2">
    <source>
        <dbReference type="EMBL" id="KZW03253.1"/>
    </source>
</evidence>